<sequence length="54" mass="5974">MLGKWEKMVGDNIANNVQCFALLVGCNANCCSSLYLPSLGRRLFLLKGTKGRRL</sequence>
<dbReference type="PROSITE" id="PS51257">
    <property type="entry name" value="PROKAR_LIPOPROTEIN"/>
    <property type="match status" value="1"/>
</dbReference>
<protein>
    <submittedName>
        <fullName evidence="1">Uncharacterized protein</fullName>
    </submittedName>
</protein>
<reference evidence="1" key="1">
    <citation type="submission" date="2014-09" db="EMBL/GenBank/DDBJ databases">
        <authorList>
            <person name="Magalhaes I.L.F."/>
            <person name="Oliveira U."/>
            <person name="Santos F.R."/>
            <person name="Vidigal T.H.D.A."/>
            <person name="Brescovit A.D."/>
            <person name="Santos A.J."/>
        </authorList>
    </citation>
    <scope>NUCLEOTIDE SEQUENCE</scope>
    <source>
        <tissue evidence="1">Shoot tissue taken approximately 20 cm above the soil surface</tissue>
    </source>
</reference>
<dbReference type="EMBL" id="GBRH01162123">
    <property type="protein sequence ID" value="JAE35773.1"/>
    <property type="molecule type" value="Transcribed_RNA"/>
</dbReference>
<proteinExistence type="predicted"/>
<name>A0A0A9HS71_ARUDO</name>
<evidence type="ECO:0000313" key="1">
    <source>
        <dbReference type="EMBL" id="JAE35773.1"/>
    </source>
</evidence>
<dbReference type="AlphaFoldDB" id="A0A0A9HS71"/>
<organism evidence="1">
    <name type="scientific">Arundo donax</name>
    <name type="common">Giant reed</name>
    <name type="synonym">Donax arundinaceus</name>
    <dbReference type="NCBI Taxonomy" id="35708"/>
    <lineage>
        <taxon>Eukaryota</taxon>
        <taxon>Viridiplantae</taxon>
        <taxon>Streptophyta</taxon>
        <taxon>Embryophyta</taxon>
        <taxon>Tracheophyta</taxon>
        <taxon>Spermatophyta</taxon>
        <taxon>Magnoliopsida</taxon>
        <taxon>Liliopsida</taxon>
        <taxon>Poales</taxon>
        <taxon>Poaceae</taxon>
        <taxon>PACMAD clade</taxon>
        <taxon>Arundinoideae</taxon>
        <taxon>Arundineae</taxon>
        <taxon>Arundo</taxon>
    </lineage>
</organism>
<accession>A0A0A9HS71</accession>
<reference evidence="1" key="2">
    <citation type="journal article" date="2015" name="Data Brief">
        <title>Shoot transcriptome of the giant reed, Arundo donax.</title>
        <authorList>
            <person name="Barrero R.A."/>
            <person name="Guerrero F.D."/>
            <person name="Moolhuijzen P."/>
            <person name="Goolsby J.A."/>
            <person name="Tidwell J."/>
            <person name="Bellgard S.E."/>
            <person name="Bellgard M.I."/>
        </authorList>
    </citation>
    <scope>NUCLEOTIDE SEQUENCE</scope>
    <source>
        <tissue evidence="1">Shoot tissue taken approximately 20 cm above the soil surface</tissue>
    </source>
</reference>